<name>A0A2A7SFS7_BURGA</name>
<proteinExistence type="inferred from homology"/>
<keyword evidence="1" id="KW-0408">Iron</keyword>
<organism evidence="4 5">
    <name type="scientific">Burkholderia gladioli</name>
    <name type="common">Pseudomonas marginata</name>
    <name type="synonym">Phytomonas marginata</name>
    <dbReference type="NCBI Taxonomy" id="28095"/>
    <lineage>
        <taxon>Bacteria</taxon>
        <taxon>Pseudomonadati</taxon>
        <taxon>Pseudomonadota</taxon>
        <taxon>Betaproteobacteria</taxon>
        <taxon>Burkholderiales</taxon>
        <taxon>Burkholderiaceae</taxon>
        <taxon>Burkholderia</taxon>
    </lineage>
</organism>
<dbReference type="RefSeq" id="WP_098152179.1">
    <property type="nucleotide sequence ID" value="NZ_CADEWA010000001.1"/>
</dbReference>
<protein>
    <submittedName>
        <fullName evidence="4">2OG-Fe(II) oxygenase</fullName>
    </submittedName>
</protein>
<gene>
    <name evidence="4" type="ORF">CRM94_09580</name>
</gene>
<dbReference type="GO" id="GO:0046872">
    <property type="term" value="F:metal ion binding"/>
    <property type="evidence" value="ECO:0007669"/>
    <property type="project" value="UniProtKB-KW"/>
</dbReference>
<feature type="compositionally biased region" description="Low complexity" evidence="2">
    <location>
        <begin position="10"/>
        <end position="24"/>
    </location>
</feature>
<comment type="similarity">
    <text evidence="1">Belongs to the iron/ascorbate-dependent oxidoreductase family.</text>
</comment>
<accession>A0A2A7SFS7</accession>
<evidence type="ECO:0000313" key="5">
    <source>
        <dbReference type="Proteomes" id="UP000220629"/>
    </source>
</evidence>
<evidence type="ECO:0000313" key="4">
    <source>
        <dbReference type="EMBL" id="PEH42378.1"/>
    </source>
</evidence>
<dbReference type="Gene3D" id="2.60.120.620">
    <property type="entry name" value="q2cbj1_9rhob like domain"/>
    <property type="match status" value="1"/>
</dbReference>
<dbReference type="AlphaFoldDB" id="A0A2A7SFS7"/>
<evidence type="ECO:0000259" key="3">
    <source>
        <dbReference type="PROSITE" id="PS51471"/>
    </source>
</evidence>
<feature type="domain" description="Fe2OG dioxygenase" evidence="3">
    <location>
        <begin position="129"/>
        <end position="231"/>
    </location>
</feature>
<evidence type="ECO:0000256" key="2">
    <source>
        <dbReference type="SAM" id="MobiDB-lite"/>
    </source>
</evidence>
<reference evidence="5" key="1">
    <citation type="submission" date="2017-09" db="EMBL/GenBank/DDBJ databases">
        <title>FDA dAtabase for Regulatory Grade micrObial Sequences (FDA-ARGOS): Supporting development and validation of Infectious Disease Dx tests.</title>
        <authorList>
            <person name="Minogue T."/>
            <person name="Wolcott M."/>
            <person name="Wasieloski L."/>
            <person name="Aguilar W."/>
            <person name="Moore D."/>
            <person name="Tallon L."/>
            <person name="Sadzewicz L."/>
            <person name="Ott S."/>
            <person name="Zhao X."/>
            <person name="Nagaraj S."/>
            <person name="Vavikolanu K."/>
            <person name="Aluvathingal J."/>
            <person name="Nadendla S."/>
            <person name="Sichtig H."/>
        </authorList>
    </citation>
    <scope>NUCLEOTIDE SEQUENCE [LARGE SCALE GENOMIC DNA]</scope>
    <source>
        <strain evidence="5">FDAARGOS_390</strain>
    </source>
</reference>
<feature type="region of interest" description="Disordered" evidence="2">
    <location>
        <begin position="1"/>
        <end position="24"/>
    </location>
</feature>
<dbReference type="InterPro" id="IPR005123">
    <property type="entry name" value="Oxoglu/Fe-dep_dioxygenase_dom"/>
</dbReference>
<keyword evidence="1" id="KW-0479">Metal-binding</keyword>
<dbReference type="EMBL" id="PDDY01000001">
    <property type="protein sequence ID" value="PEH42378.1"/>
    <property type="molecule type" value="Genomic_DNA"/>
</dbReference>
<evidence type="ECO:0000256" key="1">
    <source>
        <dbReference type="RuleBase" id="RU003682"/>
    </source>
</evidence>
<dbReference type="Proteomes" id="UP000220629">
    <property type="component" value="Unassembled WGS sequence"/>
</dbReference>
<dbReference type="GO" id="GO:0016491">
    <property type="term" value="F:oxidoreductase activity"/>
    <property type="evidence" value="ECO:0007669"/>
    <property type="project" value="UniProtKB-KW"/>
</dbReference>
<sequence>MSTQIDAGLAPRTPAAAPAATPAPDAERAVASVVAPLDTARLRGEFDRQGAFIYLDQFLPKDAHARLAELARELLPELNRNYLPGHKQGGSVSRHKIDEKAPFIAELYRSKALISFLEKLTGDTLQVSPADDPHAYALYYYTKPGDHIGWHYDTSYYDGRRYTLLIGVIDQSSCRLDYELHTRNPAVKDEPGSVQIADGGIVLFDGDKLRHRITPMLENELRVSLTFEYVTDPGMRPWKRFISNMKDAIAYFGFRQVFKQLATRRPPQQK</sequence>
<dbReference type="InterPro" id="IPR056470">
    <property type="entry name" value="BesD/HalB-like"/>
</dbReference>
<comment type="caution">
    <text evidence="4">The sequence shown here is derived from an EMBL/GenBank/DDBJ whole genome shotgun (WGS) entry which is preliminary data.</text>
</comment>
<dbReference type="PROSITE" id="PS51471">
    <property type="entry name" value="FE2OG_OXY"/>
    <property type="match status" value="1"/>
</dbReference>
<dbReference type="SUPFAM" id="SSF51197">
    <property type="entry name" value="Clavaminate synthase-like"/>
    <property type="match status" value="1"/>
</dbReference>
<keyword evidence="1" id="KW-0560">Oxidoreductase</keyword>
<dbReference type="Pfam" id="PF23169">
    <property type="entry name" value="HalD"/>
    <property type="match status" value="1"/>
</dbReference>